<feature type="region of interest" description="Disordered" evidence="1">
    <location>
        <begin position="67"/>
        <end position="99"/>
    </location>
</feature>
<protein>
    <submittedName>
        <fullName evidence="2">Uncharacterized protein</fullName>
    </submittedName>
</protein>
<keyword evidence="3" id="KW-1185">Reference proteome</keyword>
<name>A0A8T0FJN3_ARGBR</name>
<dbReference type="Gene3D" id="1.10.274.60">
    <property type="entry name" value="Spidroin, repetitive domain"/>
    <property type="match status" value="1"/>
</dbReference>
<comment type="caution">
    <text evidence="2">The sequence shown here is derived from an EMBL/GenBank/DDBJ whole genome shotgun (WGS) entry which is preliminary data.</text>
</comment>
<sequence>MDPNRLSPTWYREVQTLASTLGVDGNSMSIIELQAVSQVLAGSDTSAYARAFSSAFFKCGLDYNPRTHINGRKRQNAPKQPRETNSRRHSNAGSLKSSARFPLSDPLHVFLPSQVCKSLERIKKIIKGKHIKMPYQLANVLNKNEATSESTDGDKQDFTFNIKRPSDAPVD</sequence>
<organism evidence="2 3">
    <name type="scientific">Argiope bruennichi</name>
    <name type="common">Wasp spider</name>
    <name type="synonym">Aranea bruennichi</name>
    <dbReference type="NCBI Taxonomy" id="94029"/>
    <lineage>
        <taxon>Eukaryota</taxon>
        <taxon>Metazoa</taxon>
        <taxon>Ecdysozoa</taxon>
        <taxon>Arthropoda</taxon>
        <taxon>Chelicerata</taxon>
        <taxon>Arachnida</taxon>
        <taxon>Araneae</taxon>
        <taxon>Araneomorphae</taxon>
        <taxon>Entelegynae</taxon>
        <taxon>Araneoidea</taxon>
        <taxon>Araneidae</taxon>
        <taxon>Argiope</taxon>
    </lineage>
</organism>
<proteinExistence type="predicted"/>
<reference evidence="2" key="2">
    <citation type="submission" date="2020-06" db="EMBL/GenBank/DDBJ databases">
        <authorList>
            <person name="Sheffer M."/>
        </authorList>
    </citation>
    <scope>NUCLEOTIDE SEQUENCE</scope>
</reference>
<dbReference type="InterPro" id="IPR043070">
    <property type="entry name" value="Spidroin_repeat"/>
</dbReference>
<evidence type="ECO:0000313" key="3">
    <source>
        <dbReference type="Proteomes" id="UP000807504"/>
    </source>
</evidence>
<dbReference type="AlphaFoldDB" id="A0A8T0FJN3"/>
<feature type="region of interest" description="Disordered" evidence="1">
    <location>
        <begin position="146"/>
        <end position="171"/>
    </location>
</feature>
<accession>A0A8T0FJN3</accession>
<evidence type="ECO:0000256" key="1">
    <source>
        <dbReference type="SAM" id="MobiDB-lite"/>
    </source>
</evidence>
<dbReference type="Proteomes" id="UP000807504">
    <property type="component" value="Unassembled WGS sequence"/>
</dbReference>
<evidence type="ECO:0000313" key="2">
    <source>
        <dbReference type="EMBL" id="KAF8789023.1"/>
    </source>
</evidence>
<reference evidence="2" key="1">
    <citation type="journal article" date="2020" name="bioRxiv">
        <title>Chromosome-level reference genome of the European wasp spider Argiope bruennichi: a resource for studies on range expansion and evolutionary adaptation.</title>
        <authorList>
            <person name="Sheffer M.M."/>
            <person name="Hoppe A."/>
            <person name="Krehenwinkel H."/>
            <person name="Uhl G."/>
            <person name="Kuss A.W."/>
            <person name="Jensen L."/>
            <person name="Jensen C."/>
            <person name="Gillespie R.G."/>
            <person name="Hoff K.J."/>
            <person name="Prost S."/>
        </authorList>
    </citation>
    <scope>NUCLEOTIDE SEQUENCE</scope>
</reference>
<gene>
    <name evidence="2" type="ORF">HNY73_007005</name>
</gene>
<dbReference type="EMBL" id="JABXBU010000012">
    <property type="protein sequence ID" value="KAF8789023.1"/>
    <property type="molecule type" value="Genomic_DNA"/>
</dbReference>